<keyword evidence="1" id="KW-0812">Transmembrane</keyword>
<organism evidence="2 3">
    <name type="scientific">Deinococcus aquiradiocola</name>
    <dbReference type="NCBI Taxonomy" id="393059"/>
    <lineage>
        <taxon>Bacteria</taxon>
        <taxon>Thermotogati</taxon>
        <taxon>Deinococcota</taxon>
        <taxon>Deinococci</taxon>
        <taxon>Deinococcales</taxon>
        <taxon>Deinococcaceae</taxon>
        <taxon>Deinococcus</taxon>
    </lineage>
</organism>
<comment type="caution">
    <text evidence="2">The sequence shown here is derived from an EMBL/GenBank/DDBJ whole genome shotgun (WGS) entry which is preliminary data.</text>
</comment>
<keyword evidence="1" id="KW-0472">Membrane</keyword>
<evidence type="ECO:0000313" key="2">
    <source>
        <dbReference type="EMBL" id="GGJ86537.1"/>
    </source>
</evidence>
<protein>
    <submittedName>
        <fullName evidence="2">Uncharacterized protein</fullName>
    </submittedName>
</protein>
<feature type="transmembrane region" description="Helical" evidence="1">
    <location>
        <begin position="58"/>
        <end position="79"/>
    </location>
</feature>
<keyword evidence="3" id="KW-1185">Reference proteome</keyword>
<proteinExistence type="predicted"/>
<reference evidence="2" key="2">
    <citation type="submission" date="2020-09" db="EMBL/GenBank/DDBJ databases">
        <authorList>
            <person name="Sun Q."/>
            <person name="Ohkuma M."/>
        </authorList>
    </citation>
    <scope>NUCLEOTIDE SEQUENCE</scope>
    <source>
        <strain evidence="2">JCM 14371</strain>
    </source>
</reference>
<dbReference type="AlphaFoldDB" id="A0A917UUQ6"/>
<dbReference type="Proteomes" id="UP000635726">
    <property type="component" value="Unassembled WGS sequence"/>
</dbReference>
<name>A0A917UUQ6_9DEIO</name>
<reference evidence="2" key="1">
    <citation type="journal article" date="2014" name="Int. J. Syst. Evol. Microbiol.">
        <title>Complete genome sequence of Corynebacterium casei LMG S-19264T (=DSM 44701T), isolated from a smear-ripened cheese.</title>
        <authorList>
            <consortium name="US DOE Joint Genome Institute (JGI-PGF)"/>
            <person name="Walter F."/>
            <person name="Albersmeier A."/>
            <person name="Kalinowski J."/>
            <person name="Ruckert C."/>
        </authorList>
    </citation>
    <scope>NUCLEOTIDE SEQUENCE</scope>
    <source>
        <strain evidence="2">JCM 14371</strain>
    </source>
</reference>
<dbReference type="RefSeq" id="WP_188964419.1">
    <property type="nucleotide sequence ID" value="NZ_BMOE01000016.1"/>
</dbReference>
<dbReference type="EMBL" id="BMOE01000016">
    <property type="protein sequence ID" value="GGJ86537.1"/>
    <property type="molecule type" value="Genomic_DNA"/>
</dbReference>
<evidence type="ECO:0000313" key="3">
    <source>
        <dbReference type="Proteomes" id="UP000635726"/>
    </source>
</evidence>
<keyword evidence="1" id="KW-1133">Transmembrane helix</keyword>
<accession>A0A917UUQ6</accession>
<evidence type="ECO:0000256" key="1">
    <source>
        <dbReference type="SAM" id="Phobius"/>
    </source>
</evidence>
<sequence length="83" mass="8598">MRAFLILLTLLFSVAAVMLAALSLGSVASLNSAVPASLGALSAAEGLLSGRLHIPLDAFWRSLAWAGACCACVWLAAYLKPRP</sequence>
<gene>
    <name evidence="2" type="ORF">GCM10008939_33090</name>
</gene>